<dbReference type="EMBL" id="CP034044">
    <property type="protein sequence ID" value="AZG68960.1"/>
    <property type="molecule type" value="Genomic_DNA"/>
</dbReference>
<dbReference type="Proteomes" id="UP000275883">
    <property type="component" value="Chromosome"/>
</dbReference>
<reference evidence="1 2" key="1">
    <citation type="submission" date="2018-11" db="EMBL/GenBank/DDBJ databases">
        <title>Genome sequence of Mycoplasma struthionis sp. nov.</title>
        <authorList>
            <person name="Spergser J."/>
        </authorList>
    </citation>
    <scope>NUCLEOTIDE SEQUENCE [LARGE SCALE GENOMIC DNA]</scope>
    <source>
        <strain evidence="1 2">237IA</strain>
    </source>
</reference>
<dbReference type="OrthoDB" id="400420at2"/>
<name>A0A3G8LJC0_9MOLU</name>
<protein>
    <submittedName>
        <fullName evidence="1">Uncharacterized protein</fullName>
    </submittedName>
</protein>
<keyword evidence="2" id="KW-1185">Reference proteome</keyword>
<dbReference type="KEGG" id="mstr:EGN60_03385"/>
<evidence type="ECO:0000313" key="2">
    <source>
        <dbReference type="Proteomes" id="UP000275883"/>
    </source>
</evidence>
<gene>
    <name evidence="1" type="ORF">EGN60_03385</name>
</gene>
<dbReference type="RefSeq" id="WP_124724642.1">
    <property type="nucleotide sequence ID" value="NZ_CP034044.1"/>
</dbReference>
<accession>A0A3G8LJC0</accession>
<proteinExistence type="predicted"/>
<dbReference type="AlphaFoldDB" id="A0A3G8LJC0"/>
<evidence type="ECO:0000313" key="1">
    <source>
        <dbReference type="EMBL" id="AZG68960.1"/>
    </source>
</evidence>
<sequence length="97" mass="11234">MSLFGNVLFQDERRFLRFGDPFKFTFNVKELQNHAITKEFSTNALDYVNGLTRKNAPGIKLILKAELNGEGIVFSLKPEKVEYKILFHTLKMKLLDP</sequence>
<organism evidence="1 2">
    <name type="scientific">Mycoplasma struthionis</name>
    <dbReference type="NCBI Taxonomy" id="538220"/>
    <lineage>
        <taxon>Bacteria</taxon>
        <taxon>Bacillati</taxon>
        <taxon>Mycoplasmatota</taxon>
        <taxon>Mollicutes</taxon>
        <taxon>Mycoplasmataceae</taxon>
        <taxon>Mycoplasma</taxon>
    </lineage>
</organism>